<evidence type="ECO:0000313" key="9">
    <source>
        <dbReference type="Proteomes" id="UP000238157"/>
    </source>
</evidence>
<comment type="similarity">
    <text evidence="1">Belongs to the peptidase S45 family.</text>
</comment>
<dbReference type="InterPro" id="IPR043146">
    <property type="entry name" value="Penicillin_amidase_N_B-knob"/>
</dbReference>
<dbReference type="PANTHER" id="PTHR34218:SF3">
    <property type="entry name" value="ACYL-HOMOSERINE LACTONE ACYLASE PVDQ"/>
    <property type="match status" value="1"/>
</dbReference>
<dbReference type="Pfam" id="PF01804">
    <property type="entry name" value="Penicil_amidase"/>
    <property type="match status" value="1"/>
</dbReference>
<evidence type="ECO:0000256" key="3">
    <source>
        <dbReference type="ARBA" id="ARBA00022801"/>
    </source>
</evidence>
<organism evidence="8 9">
    <name type="scientific">Mongoliibacter ruber</name>
    <dbReference type="NCBI Taxonomy" id="1750599"/>
    <lineage>
        <taxon>Bacteria</taxon>
        <taxon>Pseudomonadati</taxon>
        <taxon>Bacteroidota</taxon>
        <taxon>Cytophagia</taxon>
        <taxon>Cytophagales</taxon>
        <taxon>Cyclobacteriaceae</taxon>
        <taxon>Mongoliibacter</taxon>
    </lineage>
</organism>
<dbReference type="RefSeq" id="WP_106134010.1">
    <property type="nucleotide sequence ID" value="NZ_PVTR01000007.1"/>
</dbReference>
<keyword evidence="2 7" id="KW-0732">Signal</keyword>
<dbReference type="PIRSF" id="PIRSF001227">
    <property type="entry name" value="Pen_acylase"/>
    <property type="match status" value="1"/>
</dbReference>
<dbReference type="InterPro" id="IPR029055">
    <property type="entry name" value="Ntn_hydrolases_N"/>
</dbReference>
<comment type="cofactor">
    <cofactor evidence="6">
        <name>Ca(2+)</name>
        <dbReference type="ChEBI" id="CHEBI:29108"/>
    </cofactor>
    <text evidence="6">Binds 1 Ca(2+) ion per dimer.</text>
</comment>
<feature type="binding site" evidence="6">
    <location>
        <position position="266"/>
    </location>
    <ligand>
        <name>Ca(2+)</name>
        <dbReference type="ChEBI" id="CHEBI:29108"/>
    </ligand>
</feature>
<dbReference type="SUPFAM" id="SSF56235">
    <property type="entry name" value="N-terminal nucleophile aminohydrolases (Ntn hydrolases)"/>
    <property type="match status" value="1"/>
</dbReference>
<keyword evidence="3" id="KW-0378">Hydrolase</keyword>
<evidence type="ECO:0000256" key="5">
    <source>
        <dbReference type="PIRSR" id="PIRSR001227-1"/>
    </source>
</evidence>
<evidence type="ECO:0000313" key="8">
    <source>
        <dbReference type="EMBL" id="PRY86982.1"/>
    </source>
</evidence>
<reference evidence="8 9" key="1">
    <citation type="submission" date="2018-03" db="EMBL/GenBank/DDBJ databases">
        <title>Genomic Encyclopedia of Archaeal and Bacterial Type Strains, Phase II (KMG-II): from individual species to whole genera.</title>
        <authorList>
            <person name="Goeker M."/>
        </authorList>
    </citation>
    <scope>NUCLEOTIDE SEQUENCE [LARGE SCALE GENOMIC DNA]</scope>
    <source>
        <strain evidence="8 9">DSM 27929</strain>
    </source>
</reference>
<gene>
    <name evidence="8" type="ORF">CLW00_10750</name>
</gene>
<keyword evidence="6" id="KW-0479">Metal-binding</keyword>
<evidence type="ECO:0000256" key="6">
    <source>
        <dbReference type="PIRSR" id="PIRSR001227-2"/>
    </source>
</evidence>
<dbReference type="Gene3D" id="2.30.120.10">
    <property type="match status" value="1"/>
</dbReference>
<evidence type="ECO:0000256" key="4">
    <source>
        <dbReference type="ARBA" id="ARBA00023145"/>
    </source>
</evidence>
<dbReference type="PANTHER" id="PTHR34218">
    <property type="entry name" value="PEPTIDASE S45 PENICILLIN AMIDASE"/>
    <property type="match status" value="1"/>
</dbReference>
<evidence type="ECO:0000256" key="2">
    <source>
        <dbReference type="ARBA" id="ARBA00022729"/>
    </source>
</evidence>
<protein>
    <submittedName>
        <fullName evidence="8">Acyl-homoserine lactone acylase PvdQ</fullName>
    </submittedName>
</protein>
<dbReference type="GO" id="GO:0016811">
    <property type="term" value="F:hydrolase activity, acting on carbon-nitrogen (but not peptide) bonds, in linear amides"/>
    <property type="evidence" value="ECO:0007669"/>
    <property type="project" value="InterPro"/>
</dbReference>
<dbReference type="InterPro" id="IPR002692">
    <property type="entry name" value="S45"/>
</dbReference>
<dbReference type="OrthoDB" id="9759796at2"/>
<dbReference type="GO" id="GO:0017000">
    <property type="term" value="P:antibiotic biosynthetic process"/>
    <property type="evidence" value="ECO:0007669"/>
    <property type="project" value="InterPro"/>
</dbReference>
<feature type="active site" description="Nucleophile" evidence="5">
    <location>
        <position position="196"/>
    </location>
</feature>
<evidence type="ECO:0000256" key="7">
    <source>
        <dbReference type="SAM" id="SignalP"/>
    </source>
</evidence>
<dbReference type="Gene3D" id="1.10.439.10">
    <property type="entry name" value="Penicillin Amidohydrolase, domain 1"/>
    <property type="match status" value="1"/>
</dbReference>
<keyword evidence="9" id="KW-1185">Reference proteome</keyword>
<dbReference type="InterPro" id="IPR014395">
    <property type="entry name" value="Pen/GL7ACA/AHL_acylase"/>
</dbReference>
<dbReference type="Gene3D" id="3.60.20.10">
    <property type="entry name" value="Glutamine Phosphoribosylpyrophosphate, subunit 1, domain 1"/>
    <property type="match status" value="1"/>
</dbReference>
<dbReference type="Proteomes" id="UP000238157">
    <property type="component" value="Unassembled WGS sequence"/>
</dbReference>
<proteinExistence type="inferred from homology"/>
<dbReference type="InterPro" id="IPR043147">
    <property type="entry name" value="Penicillin_amidase_A-knob"/>
</dbReference>
<dbReference type="Gene3D" id="1.10.1400.10">
    <property type="match status" value="1"/>
</dbReference>
<dbReference type="AlphaFoldDB" id="A0A2T0WK00"/>
<feature type="chain" id="PRO_5015761808" evidence="7">
    <location>
        <begin position="23"/>
        <end position="724"/>
    </location>
</feature>
<dbReference type="GO" id="GO:0046872">
    <property type="term" value="F:metal ion binding"/>
    <property type="evidence" value="ECO:0007669"/>
    <property type="project" value="UniProtKB-KW"/>
</dbReference>
<accession>A0A2T0WK00</accession>
<feature type="binding site" evidence="6">
    <location>
        <position position="269"/>
    </location>
    <ligand>
        <name>Ca(2+)</name>
        <dbReference type="ChEBI" id="CHEBI:29108"/>
    </ligand>
</feature>
<evidence type="ECO:0000256" key="1">
    <source>
        <dbReference type="ARBA" id="ARBA00006586"/>
    </source>
</evidence>
<keyword evidence="4" id="KW-0865">Zymogen</keyword>
<sequence length="724" mass="83587">MIKRVLLGLVFFAVLLPTIAQNDLTRWEERANRTEIIRDEYGVPHVYGKTDADAVFAMIYAQCEDDFNRVESNYIFSLGRRAEVDGVKELHADLRMKLYIDENTVKEEYQNSPDWLKALMDAWADGINYFLHSHPEVKPKLINKFEPWMALTFSEGSIGGDIETISVNDLKAFYDKDFYAHLAYQERDWDEEPRGSNGFAIAPQLSQSGNALLFINPHTSFYFRPEVHMVSEEGLNAYGAVTWGQFFIYQGFNEYNGWMHTSSKADAIDHFALTVEKRNGQYHYKFGEEWRPLKEKTILTKYKDEDEIKEREFKAFYSHHGPVIKEEDGKWIAISLMVEREKALRQSYLRTKTKNHQEFKSTMDLKTNSSNNTVYADKDGNIVYYHGNFVPIRDPQFDWRNVVDGSNPDTDWKGLHEVDELIYIENPENGWIQNCNSTPFTAAGPYSPKKENYMPYMAWDQENARGINAVRIMDGKKGYTMESLTKEVGYEPTLMAFSPLIPALKKSFEKLQEGNSQKEKLKEPFQVLTNWDMKTGISSVGTSLAVFWGNQLMAELRTMDRPWDAYVFDFIAENMEATQMVNAFERAINKLEEDFGTWNTPWGEINRFQRVTNEIQGQFFDELPSLPIGYNSSLWGSLAAYGSRAYPNTKKWYGNVGNSFVAVVEFGDKVKAKSLLAGGQSGNPFSPHFVDQAEIYSKGEFKDVHFYREDVKKHARTTYKPGRK</sequence>
<name>A0A2T0WK00_9BACT</name>
<comment type="caution">
    <text evidence="8">The sequence shown here is derived from an EMBL/GenBank/DDBJ whole genome shotgun (WGS) entry which is preliminary data.</text>
</comment>
<dbReference type="EMBL" id="PVTR01000007">
    <property type="protein sequence ID" value="PRY86982.1"/>
    <property type="molecule type" value="Genomic_DNA"/>
</dbReference>
<feature type="signal peptide" evidence="7">
    <location>
        <begin position="1"/>
        <end position="22"/>
    </location>
</feature>
<dbReference type="InterPro" id="IPR023343">
    <property type="entry name" value="Penicillin_amidase_dom1"/>
</dbReference>
<keyword evidence="6" id="KW-0106">Calcium</keyword>